<dbReference type="Gene3D" id="3.40.50.170">
    <property type="entry name" value="Formyl transferase, N-terminal domain"/>
    <property type="match status" value="1"/>
</dbReference>
<dbReference type="GO" id="GO:0006189">
    <property type="term" value="P:'de novo' IMP biosynthetic process"/>
    <property type="evidence" value="ECO:0007669"/>
    <property type="project" value="InterPro"/>
</dbReference>
<evidence type="ECO:0000259" key="10">
    <source>
        <dbReference type="Pfam" id="PF00551"/>
    </source>
</evidence>
<dbReference type="GO" id="GO:0005737">
    <property type="term" value="C:cytoplasm"/>
    <property type="evidence" value="ECO:0007669"/>
    <property type="project" value="TreeGrafter"/>
</dbReference>
<dbReference type="InterPro" id="IPR002376">
    <property type="entry name" value="Formyl_transf_N"/>
</dbReference>
<protein>
    <recommendedName>
        <fullName evidence="3">Phosphoribosylglycinamide formyltransferase</fullName>
        <ecNumber evidence="2">2.1.2.2</ecNumber>
    </recommendedName>
    <alternativeName>
        <fullName evidence="8">5'-phosphoribosylglycinamide transformylase</fullName>
    </alternativeName>
    <alternativeName>
        <fullName evidence="7">GAR transformylase</fullName>
    </alternativeName>
</protein>
<reference evidence="11" key="1">
    <citation type="journal article" date="2022" name="DNA Res.">
        <title>Genome analysis of five recently described species of the CUG-Ser clade uncovers Candida theae as a new hybrid lineage with pathogenic potential in the Candida parapsilosis species complex.</title>
        <authorList>
            <person name="Mixao V."/>
            <person name="Del Olmo V."/>
            <person name="Hegedusova E."/>
            <person name="Saus E."/>
            <person name="Pryszcz L."/>
            <person name="Cillingova A."/>
            <person name="Nosek J."/>
            <person name="Gabaldon T."/>
        </authorList>
    </citation>
    <scope>NUCLEOTIDE SEQUENCE</scope>
    <source>
        <strain evidence="11">CBS 10844</strain>
    </source>
</reference>
<evidence type="ECO:0000256" key="8">
    <source>
        <dbReference type="ARBA" id="ARBA00041682"/>
    </source>
</evidence>
<dbReference type="InterPro" id="IPR004607">
    <property type="entry name" value="GART"/>
</dbReference>
<dbReference type="GO" id="GO:0004644">
    <property type="term" value="F:phosphoribosylglycinamide formyltransferase activity"/>
    <property type="evidence" value="ECO:0007669"/>
    <property type="project" value="UniProtKB-EC"/>
</dbReference>
<evidence type="ECO:0000256" key="9">
    <source>
        <dbReference type="ARBA" id="ARBA00047664"/>
    </source>
</evidence>
<keyword evidence="5" id="KW-0658">Purine biosynthesis</keyword>
<evidence type="ECO:0000256" key="1">
    <source>
        <dbReference type="ARBA" id="ARBA00005054"/>
    </source>
</evidence>
<evidence type="ECO:0000256" key="2">
    <source>
        <dbReference type="ARBA" id="ARBA00012254"/>
    </source>
</evidence>
<dbReference type="Proteomes" id="UP001202479">
    <property type="component" value="Unassembled WGS sequence"/>
</dbReference>
<dbReference type="EC" id="2.1.2.2" evidence="2"/>
<dbReference type="AlphaFoldDB" id="A0AAI9SUY3"/>
<dbReference type="PANTHER" id="PTHR43369:SF2">
    <property type="entry name" value="PHOSPHORIBOSYLGLYCINAMIDE FORMYLTRANSFERASE"/>
    <property type="match status" value="1"/>
</dbReference>
<dbReference type="PANTHER" id="PTHR43369">
    <property type="entry name" value="PHOSPHORIBOSYLGLYCINAMIDE FORMYLTRANSFERASE"/>
    <property type="match status" value="1"/>
</dbReference>
<sequence>MLTITVLISGSGTNLQALIDAEKEGKLNGKIGQVISSSEKAYGLTRAQEHSIPTRVHSLAMYYKGIPKEQVESRKQKREQFNIDLANLLLYGSTDGKPIESYKKPDLIVCAGWMLILAPSILQPLEKAGVTIINLHPALPGAFDGTHAIDRCWKAGQDGTITKGGVMIHKVITEVDRGDPILVKELELIKGESLEQYQQGAQRTLDTLDTLDTIEQSEIVEQQTVTDTLDTLDTLDTIEQSEIVEQQTVTDTLDTDCHRHSRH</sequence>
<evidence type="ECO:0000256" key="6">
    <source>
        <dbReference type="ARBA" id="ARBA00038440"/>
    </source>
</evidence>
<comment type="similarity">
    <text evidence="6">Belongs to the GART family.</text>
</comment>
<comment type="pathway">
    <text evidence="1">Purine metabolism; IMP biosynthesis via de novo pathway; N(2)-formyl-N(1)-(5-phospho-D-ribosyl)glycinamide from N(1)-(5-phospho-D-ribosyl)glycinamide (10-formyl THF route): step 1/1.</text>
</comment>
<dbReference type="InterPro" id="IPR036477">
    <property type="entry name" value="Formyl_transf_N_sf"/>
</dbReference>
<dbReference type="EMBL" id="JAHUZD010000125">
    <property type="protein sequence ID" value="KAI3403538.2"/>
    <property type="molecule type" value="Genomic_DNA"/>
</dbReference>
<keyword evidence="12" id="KW-1185">Reference proteome</keyword>
<evidence type="ECO:0000256" key="5">
    <source>
        <dbReference type="ARBA" id="ARBA00022755"/>
    </source>
</evidence>
<gene>
    <name evidence="11" type="ORF">KGF56_003695</name>
</gene>
<name>A0AAI9SUY3_9ASCO</name>
<dbReference type="SUPFAM" id="SSF53328">
    <property type="entry name" value="Formyltransferase"/>
    <property type="match status" value="1"/>
</dbReference>
<accession>A0AAI9SUY3</accession>
<evidence type="ECO:0000313" key="11">
    <source>
        <dbReference type="EMBL" id="KAI3403538.2"/>
    </source>
</evidence>
<dbReference type="FunFam" id="3.40.50.170:FF:000009">
    <property type="entry name" value="Phosphoribosylglycinamide formyltransferase (Eurofung)"/>
    <property type="match status" value="1"/>
</dbReference>
<organism evidence="11 12">
    <name type="scientific">Candida oxycetoniae</name>
    <dbReference type="NCBI Taxonomy" id="497107"/>
    <lineage>
        <taxon>Eukaryota</taxon>
        <taxon>Fungi</taxon>
        <taxon>Dikarya</taxon>
        <taxon>Ascomycota</taxon>
        <taxon>Saccharomycotina</taxon>
        <taxon>Pichiomycetes</taxon>
        <taxon>Debaryomycetaceae</taxon>
        <taxon>Candida/Lodderomyces clade</taxon>
        <taxon>Candida</taxon>
    </lineage>
</organism>
<dbReference type="RefSeq" id="XP_049179285.1">
    <property type="nucleotide sequence ID" value="XM_049325055.1"/>
</dbReference>
<evidence type="ECO:0000313" key="12">
    <source>
        <dbReference type="Proteomes" id="UP001202479"/>
    </source>
</evidence>
<evidence type="ECO:0000256" key="3">
    <source>
        <dbReference type="ARBA" id="ARBA00022076"/>
    </source>
</evidence>
<keyword evidence="4" id="KW-0808">Transferase</keyword>
<comment type="catalytic activity">
    <reaction evidence="9">
        <text>N(1)-(5-phospho-beta-D-ribosyl)glycinamide + (6R)-10-formyltetrahydrofolate = N(2)-formyl-N(1)-(5-phospho-beta-D-ribosyl)glycinamide + (6S)-5,6,7,8-tetrahydrofolate + H(+)</text>
        <dbReference type="Rhea" id="RHEA:15053"/>
        <dbReference type="ChEBI" id="CHEBI:15378"/>
        <dbReference type="ChEBI" id="CHEBI:57453"/>
        <dbReference type="ChEBI" id="CHEBI:143788"/>
        <dbReference type="ChEBI" id="CHEBI:147286"/>
        <dbReference type="ChEBI" id="CHEBI:195366"/>
        <dbReference type="EC" id="2.1.2.2"/>
    </reaction>
</comment>
<comment type="caution">
    <text evidence="11">The sequence shown here is derived from an EMBL/GenBank/DDBJ whole genome shotgun (WGS) entry which is preliminary data.</text>
</comment>
<feature type="domain" description="Formyl transferase N-terminal" evidence="10">
    <location>
        <begin position="4"/>
        <end position="200"/>
    </location>
</feature>
<dbReference type="GeneID" id="73381310"/>
<evidence type="ECO:0000256" key="4">
    <source>
        <dbReference type="ARBA" id="ARBA00022679"/>
    </source>
</evidence>
<proteinExistence type="inferred from homology"/>
<dbReference type="NCBIfam" id="TIGR00639">
    <property type="entry name" value="PurN"/>
    <property type="match status" value="1"/>
</dbReference>
<evidence type="ECO:0000256" key="7">
    <source>
        <dbReference type="ARBA" id="ARBA00041324"/>
    </source>
</evidence>
<dbReference type="Pfam" id="PF00551">
    <property type="entry name" value="Formyl_trans_N"/>
    <property type="match status" value="1"/>
</dbReference>